<reference evidence="4 5" key="3">
    <citation type="journal article" date="2016" name="Sci. Rep.">
        <title>Genome-wide diversity and gene expression profiling of Babesia microti isolates identify polymorphic genes that mediate host-pathogen interactions.</title>
        <authorList>
            <person name="Silva J.C."/>
            <person name="Cornillot E."/>
            <person name="McCracken C."/>
            <person name="Usmani-Brown S."/>
            <person name="Dwivedi A."/>
            <person name="Ifeonu O.O."/>
            <person name="Crabtree J."/>
            <person name="Gotia H.T."/>
            <person name="Virji A.Z."/>
            <person name="Reynes C."/>
            <person name="Colinge J."/>
            <person name="Kumar V."/>
            <person name="Lawres L."/>
            <person name="Pazzi J.E."/>
            <person name="Pablo J.V."/>
            <person name="Hung C."/>
            <person name="Brancato J."/>
            <person name="Kumari P."/>
            <person name="Orvis J."/>
            <person name="Tretina K."/>
            <person name="Chibucos M."/>
            <person name="Ott S."/>
            <person name="Sadzewicz L."/>
            <person name="Sengamalay N."/>
            <person name="Shetty A.C."/>
            <person name="Su Q."/>
            <person name="Tallon L."/>
            <person name="Fraser C.M."/>
            <person name="Frutos R."/>
            <person name="Molina D.M."/>
            <person name="Krause P.J."/>
            <person name="Ben Mamoun C."/>
        </authorList>
    </citation>
    <scope>NUCLEOTIDE SEQUENCE [LARGE SCALE GENOMIC DNA]</scope>
    <source>
        <strain evidence="4 5">RI</strain>
    </source>
</reference>
<dbReference type="OrthoDB" id="431497at2759"/>
<dbReference type="Pfam" id="PF02463">
    <property type="entry name" value="SMC_N"/>
    <property type="match status" value="1"/>
</dbReference>
<dbReference type="PANTHER" id="PTHR43977">
    <property type="entry name" value="STRUCTURAL MAINTENANCE OF CHROMOSOMES PROTEIN 3"/>
    <property type="match status" value="1"/>
</dbReference>
<dbReference type="InterPro" id="IPR027417">
    <property type="entry name" value="P-loop_NTPase"/>
</dbReference>
<protein>
    <submittedName>
        <fullName evidence="4">RecF/RecN/SMC N terminal domain</fullName>
    </submittedName>
</protein>
<dbReference type="GeneID" id="24423575"/>
<dbReference type="InterPro" id="IPR003395">
    <property type="entry name" value="RecF/RecN/SMC_N"/>
</dbReference>
<feature type="coiled-coil region" evidence="2">
    <location>
        <begin position="395"/>
        <end position="463"/>
    </location>
</feature>
<evidence type="ECO:0000313" key="5">
    <source>
        <dbReference type="Proteomes" id="UP000002899"/>
    </source>
</evidence>
<dbReference type="SUPFAM" id="SSF52540">
    <property type="entry name" value="P-loop containing nucleoside triphosphate hydrolases"/>
    <property type="match status" value="1"/>
</dbReference>
<evidence type="ECO:0000256" key="1">
    <source>
        <dbReference type="ARBA" id="ARBA00023054"/>
    </source>
</evidence>
<dbReference type="GO" id="GO:0016887">
    <property type="term" value="F:ATP hydrolysis activity"/>
    <property type="evidence" value="ECO:0007669"/>
    <property type="project" value="InterPro"/>
</dbReference>
<dbReference type="RefSeq" id="XP_021337486.1">
    <property type="nucleotide sequence ID" value="XM_021482896.1"/>
</dbReference>
<keyword evidence="5" id="KW-1185">Reference proteome</keyword>
<feature type="coiled-coil region" evidence="2">
    <location>
        <begin position="951"/>
        <end position="981"/>
    </location>
</feature>
<evidence type="ECO:0000256" key="2">
    <source>
        <dbReference type="SAM" id="Coils"/>
    </source>
</evidence>
<dbReference type="KEGG" id="bmic:BMR1_01G02502"/>
<dbReference type="InterPro" id="IPR024704">
    <property type="entry name" value="SMC"/>
</dbReference>
<sequence length="1138" mass="131442">MYILEIRIKGFRSYKDECVLKFDRGLNVIIGKNGSGKSNIITAIGFVFGEYSTTASKNNLQNQSTDESQSTEVTVILDNSDNRFLQGNQQKVTLHRSLFRGKYTYKFNCKYVSKKEYRQILSSAGLHEQLDFYIVKQGMISQLSIESPSQRLYTLKDIAGHKTFEAKTVEAREVLAECRVKKESIEGYLKHLESGVKIAQNEHKRISEWQEIENKRATLQNQIKMFQFDEIKSELDKLYEKRHDKSDAVSQLGRKLTNIKELSEEFKDKISLLEACISTKTKLLKQLENELFHMVDELSIVEQEETELKIDENLRNSKVNELEEELRNLRLRIKSVICEYQEAKNAAENAEKELNEAIREDDRNNFHCDKRNVTAKIEEMINLASEEKKTQIETANHLKKEIEMSKNRIIQLQLELDEFQANSDIEQKLSDHLKEMSKVTEKKRNLQLQITQTKNDLVQLKAKYHSLSKSYGKTISYSNKSCVDIVNTWVNQCKIPPSQFLGFIVDTFSCDPEFYKCIEQVVGHKMFNVVVSTFEVAQSLLSYVKSQNDSAPSGIDEKKMNGVSSFQGRLVIIIANMLPEANDFNHAPPECVRIVECIEYKECLGNVISHVFGNTLLIPDVKLARSLTSNGYDCVTLEGEAFFAGGRIRIGSVTSDSSISLHKKVKEMDKQWKMLEERSYEKDLEISELDKILYVMDNERISLIEEKKNYNLAHEKKLSEIMTLKSLVQGMEERLNQILNIGEKLDFQIDEWNKQIACLSSLEIKQSDKNTSKNYMNERTKCKQLCDEQFEYVAKKLNQLKSREKRVAEEILITRHKSKTVQRSEEIKGVIANIRKRIEDEEHKIVEAKKKIFDARSEINRQQLCEMDVRREWTEEFTNMSQLDQKITALKSKIEKLKIDESLINSNKQINKLSKDQVIEQLRDTNNLLKEKTLANSTKLMIHYSSLLTQYATLQNNYKSLAASNDAIEDTLKRLDELKTNHFLQYLKKVNEKFQDIFKILVPEGDAKLVTTTDNNGLDIQISFGRHIFEPIRRLSGGQKSLISLSLILSLQQMESCPFLIMDEIDAALDDTYRDKLSFLIGKLANKGYQVICTTHWPQLLNFANRIFHVENSAGFSMVKLVNKDKANYLIGYDAVDD</sequence>
<dbReference type="AlphaFoldDB" id="A0A1N6LWY8"/>
<gene>
    <name evidence="4" type="ORF">BMR1_01G02502</name>
</gene>
<reference evidence="4 5" key="1">
    <citation type="journal article" date="2012" name="Nucleic Acids Res.">
        <title>Sequencing of the smallest Apicomplexan genome from the human pathogen Babesia microti.</title>
        <authorList>
            <person name="Cornillot E."/>
            <person name="Hadj-Kaddour K."/>
            <person name="Dassouli A."/>
            <person name="Noel B."/>
            <person name="Ranwez V."/>
            <person name="Vacherie B."/>
            <person name="Augagneur Y."/>
            <person name="Bres V."/>
            <person name="Duclos A."/>
            <person name="Randazzo S."/>
            <person name="Carcy B."/>
            <person name="Debierre-Grockiego F."/>
            <person name="Delbecq S."/>
            <person name="Moubri-Menage K."/>
            <person name="Shams-Eldin H."/>
            <person name="Usmani-Brown S."/>
            <person name="Bringaud F."/>
            <person name="Wincker P."/>
            <person name="Vivares C.P."/>
            <person name="Schwarz R.T."/>
            <person name="Schetters T.P."/>
            <person name="Krause P.J."/>
            <person name="Gorenflot A."/>
            <person name="Berry V."/>
            <person name="Barbe V."/>
            <person name="Ben Mamoun C."/>
        </authorList>
    </citation>
    <scope>NUCLEOTIDE SEQUENCE [LARGE SCALE GENOMIC DNA]</scope>
    <source>
        <strain evidence="4 5">RI</strain>
    </source>
</reference>
<evidence type="ECO:0000259" key="3">
    <source>
        <dbReference type="SMART" id="SM00968"/>
    </source>
</evidence>
<dbReference type="EMBL" id="FO082871">
    <property type="protein sequence ID" value="SIO73385.1"/>
    <property type="molecule type" value="Genomic_DNA"/>
</dbReference>
<dbReference type="Gene3D" id="1.20.1060.20">
    <property type="match status" value="1"/>
</dbReference>
<dbReference type="VEuPathDB" id="PiroplasmaDB:BMR1_01G02502"/>
<dbReference type="GO" id="GO:0005524">
    <property type="term" value="F:ATP binding"/>
    <property type="evidence" value="ECO:0007669"/>
    <property type="project" value="InterPro"/>
</dbReference>
<keyword evidence="1 2" id="KW-0175">Coiled coil</keyword>
<dbReference type="PIRSF" id="PIRSF005719">
    <property type="entry name" value="SMC"/>
    <property type="match status" value="1"/>
</dbReference>
<dbReference type="InterPro" id="IPR010935">
    <property type="entry name" value="SMC_hinge"/>
</dbReference>
<dbReference type="InterPro" id="IPR036277">
    <property type="entry name" value="SMC_hinge_sf"/>
</dbReference>
<name>A0A1N6LWY8_BABMR</name>
<evidence type="ECO:0000313" key="4">
    <source>
        <dbReference type="EMBL" id="SIO73385.1"/>
    </source>
</evidence>
<dbReference type="GO" id="GO:0051276">
    <property type="term" value="P:chromosome organization"/>
    <property type="evidence" value="ECO:0007669"/>
    <property type="project" value="InterPro"/>
</dbReference>
<dbReference type="Gene3D" id="3.30.70.1620">
    <property type="match status" value="1"/>
</dbReference>
<dbReference type="GO" id="GO:0005694">
    <property type="term" value="C:chromosome"/>
    <property type="evidence" value="ECO:0007669"/>
    <property type="project" value="InterPro"/>
</dbReference>
<dbReference type="Pfam" id="PF06470">
    <property type="entry name" value="SMC_hinge"/>
    <property type="match status" value="1"/>
</dbReference>
<organism evidence="4 5">
    <name type="scientific">Babesia microti (strain RI)</name>
    <dbReference type="NCBI Taxonomy" id="1133968"/>
    <lineage>
        <taxon>Eukaryota</taxon>
        <taxon>Sar</taxon>
        <taxon>Alveolata</taxon>
        <taxon>Apicomplexa</taxon>
        <taxon>Aconoidasida</taxon>
        <taxon>Piroplasmida</taxon>
        <taxon>Babesiidae</taxon>
        <taxon>Babesia</taxon>
    </lineage>
</organism>
<accession>A0A1N6LWY8</accession>
<feature type="coiled-coil region" evidence="2">
    <location>
        <begin position="284"/>
        <end position="364"/>
    </location>
</feature>
<dbReference type="Gene3D" id="3.40.50.300">
    <property type="entry name" value="P-loop containing nucleotide triphosphate hydrolases"/>
    <property type="match status" value="2"/>
</dbReference>
<proteinExistence type="predicted"/>
<reference evidence="4 5" key="2">
    <citation type="journal article" date="2013" name="PLoS ONE">
        <title>Whole genome mapping and re-organization of the nuclear and mitochondrial genomes of Babesia microti isolates.</title>
        <authorList>
            <person name="Cornillot E."/>
            <person name="Dassouli A."/>
            <person name="Garg A."/>
            <person name="Pachikara N."/>
            <person name="Randazzo S."/>
            <person name="Depoix D."/>
            <person name="Carcy B."/>
            <person name="Delbecq S."/>
            <person name="Frutos R."/>
            <person name="Silva J.C."/>
            <person name="Sutton R."/>
            <person name="Krause P.J."/>
            <person name="Mamoun C.B."/>
        </authorList>
    </citation>
    <scope>NUCLEOTIDE SEQUENCE [LARGE SCALE GENOMIC DNA]</scope>
    <source>
        <strain evidence="4 5">RI</strain>
    </source>
</reference>
<feature type="coiled-coil region" evidence="2">
    <location>
        <begin position="831"/>
        <end position="900"/>
    </location>
</feature>
<feature type="domain" description="SMC hinge" evidence="3">
    <location>
        <begin position="498"/>
        <end position="628"/>
    </location>
</feature>
<dbReference type="SUPFAM" id="SSF75553">
    <property type="entry name" value="Smc hinge domain"/>
    <property type="match status" value="1"/>
</dbReference>
<dbReference type="SMART" id="SM00968">
    <property type="entry name" value="SMC_hinge"/>
    <property type="match status" value="1"/>
</dbReference>
<dbReference type="Proteomes" id="UP000002899">
    <property type="component" value="Chromosome I"/>
</dbReference>